<dbReference type="EMBL" id="FOLH01000001">
    <property type="protein sequence ID" value="SFB80392.1"/>
    <property type="molecule type" value="Genomic_DNA"/>
</dbReference>
<accession>A0A1I1E155</accession>
<protein>
    <submittedName>
        <fullName evidence="1">Uncharacterized protein</fullName>
    </submittedName>
</protein>
<sequence>MQTLSTWFRQSTALQEAGDAWYQHYSQCTECQLHHTKLIKAYPNPCRIGAELNQRYNQAVAQAAADYENGGRYASHDQQ</sequence>
<gene>
    <name evidence="1" type="ORF">SAMN05660443_0229</name>
</gene>
<dbReference type="STRING" id="1122252.SAMN05660443_0229"/>
<dbReference type="RefSeq" id="WP_091957935.1">
    <property type="nucleotide sequence ID" value="NZ_FOLH01000001.1"/>
</dbReference>
<name>A0A1I1E155_9GAMM</name>
<keyword evidence="2" id="KW-1185">Reference proteome</keyword>
<reference evidence="1 2" key="1">
    <citation type="submission" date="2016-10" db="EMBL/GenBank/DDBJ databases">
        <authorList>
            <person name="de Groot N.N."/>
        </authorList>
    </citation>
    <scope>NUCLEOTIDE SEQUENCE [LARGE SCALE GENOMIC DNA]</scope>
    <source>
        <strain evidence="1 2">DSM 18438</strain>
    </source>
</reference>
<dbReference type="AlphaFoldDB" id="A0A1I1E155"/>
<dbReference type="Proteomes" id="UP000199058">
    <property type="component" value="Unassembled WGS sequence"/>
</dbReference>
<evidence type="ECO:0000313" key="2">
    <source>
        <dbReference type="Proteomes" id="UP000199058"/>
    </source>
</evidence>
<organism evidence="1 2">
    <name type="scientific">Marinospirillum celere</name>
    <dbReference type="NCBI Taxonomy" id="1122252"/>
    <lineage>
        <taxon>Bacteria</taxon>
        <taxon>Pseudomonadati</taxon>
        <taxon>Pseudomonadota</taxon>
        <taxon>Gammaproteobacteria</taxon>
        <taxon>Oceanospirillales</taxon>
        <taxon>Oceanospirillaceae</taxon>
        <taxon>Marinospirillum</taxon>
    </lineage>
</organism>
<proteinExistence type="predicted"/>
<evidence type="ECO:0000313" key="1">
    <source>
        <dbReference type="EMBL" id="SFB80392.1"/>
    </source>
</evidence>